<gene>
    <name evidence="9" type="ORF">RMAR1173_LOCUS15444</name>
</gene>
<proteinExistence type="inferred from homology"/>
<sequence>MSGRFTGMRHLKLKQHIMDRVTARVRAGLLDEPTWLKGMKRTPPLMPPPRARRGIPRIVLPTDRLYRMRAREAPEEASQPVFEAGEVRSATLLFAQRQLKLMEEEAISETEAYRRVEQEMEAMREDSLAQVKSMTMELQAFEEVDTVLFSEPEKAAQYAKWKQRVVDEPYQSWDYTQQISLDTWIVKQVLQWTWEQERYLRDPLFREELDLLRGCLFPEIAAQLEAERAAQDAEAMAQEDSSLDLAFEEEELRRLAKEDPTFDERVHQWYARFATFSSWVYEKPDFTKWGRSEQDTLDEWILTECLPARTIATQDEVTALAALKFTRYHLFPQLDPERADDKVTRQSPDDLEVRQMVAASMGVVPNKAQGLDGRTQESAPRVGSETRGEEGAAPSATPPDSNASSFAVFSSLFSSAPPSETDASTEGLSHEDRPYRSTPDLEGVRSIGDHEEQGKQAGEGSAPSTTVTAPLPQAEMDPETRRVMEEVRSIEAQEQAVWDGAMAEREWMKRQRAIEVLTEQRKLAEAEERRNLALDWALPHLTDEQKQKIPEDTDAWAKRHFNLGMKKRERVGKKGEVLQEED</sequence>
<protein>
    <recommendedName>
        <fullName evidence="6">Small ribosomal subunit protein mS23</fullName>
    </recommendedName>
</protein>
<keyword evidence="7" id="KW-0175">Coiled coil</keyword>
<feature type="coiled-coil region" evidence="7">
    <location>
        <begin position="99"/>
        <end position="126"/>
    </location>
</feature>
<keyword evidence="3" id="KW-0689">Ribosomal protein</keyword>
<keyword evidence="4" id="KW-0496">Mitochondrion</keyword>
<evidence type="ECO:0000256" key="6">
    <source>
        <dbReference type="ARBA" id="ARBA00035137"/>
    </source>
</evidence>
<evidence type="ECO:0000256" key="2">
    <source>
        <dbReference type="ARBA" id="ARBA00009864"/>
    </source>
</evidence>
<dbReference type="AlphaFoldDB" id="A0A7S2WQK0"/>
<evidence type="ECO:0000256" key="4">
    <source>
        <dbReference type="ARBA" id="ARBA00023128"/>
    </source>
</evidence>
<evidence type="ECO:0000256" key="3">
    <source>
        <dbReference type="ARBA" id="ARBA00022980"/>
    </source>
</evidence>
<evidence type="ECO:0000256" key="8">
    <source>
        <dbReference type="SAM" id="MobiDB-lite"/>
    </source>
</evidence>
<organism evidence="9">
    <name type="scientific">Rhizochromulina marina</name>
    <dbReference type="NCBI Taxonomy" id="1034831"/>
    <lineage>
        <taxon>Eukaryota</taxon>
        <taxon>Sar</taxon>
        <taxon>Stramenopiles</taxon>
        <taxon>Ochrophyta</taxon>
        <taxon>Dictyochophyceae</taxon>
        <taxon>Rhizochromulinales</taxon>
        <taxon>Rhizochromulina</taxon>
    </lineage>
</organism>
<feature type="compositionally biased region" description="Low complexity" evidence="8">
    <location>
        <begin position="401"/>
        <end position="419"/>
    </location>
</feature>
<dbReference type="EMBL" id="HBHJ01023460">
    <property type="protein sequence ID" value="CAD9701707.1"/>
    <property type="molecule type" value="Transcribed_RNA"/>
</dbReference>
<reference evidence="9" key="1">
    <citation type="submission" date="2021-01" db="EMBL/GenBank/DDBJ databases">
        <authorList>
            <person name="Corre E."/>
            <person name="Pelletier E."/>
            <person name="Niang G."/>
            <person name="Scheremetjew M."/>
            <person name="Finn R."/>
            <person name="Kale V."/>
            <person name="Holt S."/>
            <person name="Cochrane G."/>
            <person name="Meng A."/>
            <person name="Brown T."/>
            <person name="Cohen L."/>
        </authorList>
    </citation>
    <scope>NUCLEOTIDE SEQUENCE</scope>
    <source>
        <strain evidence="9">CCMP1243</strain>
    </source>
</reference>
<dbReference type="InterPro" id="IPR059242">
    <property type="entry name" value="mS23_dom"/>
</dbReference>
<accession>A0A7S2WQK0</accession>
<feature type="region of interest" description="Disordered" evidence="8">
    <location>
        <begin position="362"/>
        <end position="481"/>
    </location>
</feature>
<evidence type="ECO:0000256" key="1">
    <source>
        <dbReference type="ARBA" id="ARBA00004173"/>
    </source>
</evidence>
<evidence type="ECO:0000256" key="7">
    <source>
        <dbReference type="SAM" id="Coils"/>
    </source>
</evidence>
<dbReference type="CDD" id="cd23701">
    <property type="entry name" value="At1g26750"/>
    <property type="match status" value="1"/>
</dbReference>
<keyword evidence="5" id="KW-0687">Ribonucleoprotein</keyword>
<evidence type="ECO:0000256" key="5">
    <source>
        <dbReference type="ARBA" id="ARBA00023274"/>
    </source>
</evidence>
<evidence type="ECO:0000313" key="9">
    <source>
        <dbReference type="EMBL" id="CAD9701707.1"/>
    </source>
</evidence>
<comment type="similarity">
    <text evidence="2">Belongs to the mitochondrion-specific ribosomal protein mS23 family.</text>
</comment>
<name>A0A7S2WQK0_9STRA</name>
<comment type="subcellular location">
    <subcellularLocation>
        <location evidence="1">Mitochondrion</location>
    </subcellularLocation>
</comment>